<evidence type="ECO:0000313" key="3">
    <source>
        <dbReference type="Proteomes" id="UP001208656"/>
    </source>
</evidence>
<comment type="caution">
    <text evidence="2">The sequence shown here is derived from an EMBL/GenBank/DDBJ whole genome shotgun (WGS) entry which is preliminary data.</text>
</comment>
<evidence type="ECO:0000313" key="2">
    <source>
        <dbReference type="EMBL" id="MCU9594416.1"/>
    </source>
</evidence>
<feature type="transmembrane region" description="Helical" evidence="1">
    <location>
        <begin position="100"/>
        <end position="124"/>
    </location>
</feature>
<evidence type="ECO:0008006" key="4">
    <source>
        <dbReference type="Google" id="ProtNLM"/>
    </source>
</evidence>
<accession>A0ABT2WG26</accession>
<feature type="transmembrane region" description="Helical" evidence="1">
    <location>
        <begin position="6"/>
        <end position="24"/>
    </location>
</feature>
<gene>
    <name evidence="2" type="ORF">OEV82_08095</name>
</gene>
<sequence length="220" mass="25883">MDIIVTFVLIVGFIFLFVQGIMLANKYGWLKLENVLLLVILAFIYEMLILFIGKWVGEGNLLKILNYVRYWLHALITPLLILVLWKLLYRANVVWSKKIWVKLLVCLLTIGLIFYELVTGVFGIKLEKKWENGILMYENIRDTGVPVMVIILSIFILMTSLILWRKQKWPWLFFGILIMIVGSMITNSLNQTTLTNVFEWILMYSFLVTKKFQDRHNNIS</sequence>
<evidence type="ECO:0000256" key="1">
    <source>
        <dbReference type="SAM" id="Phobius"/>
    </source>
</evidence>
<keyword evidence="3" id="KW-1185">Reference proteome</keyword>
<name>A0ABT2WG26_9BACI</name>
<feature type="transmembrane region" description="Helical" evidence="1">
    <location>
        <begin position="171"/>
        <end position="189"/>
    </location>
</feature>
<feature type="transmembrane region" description="Helical" evidence="1">
    <location>
        <begin position="68"/>
        <end position="88"/>
    </location>
</feature>
<reference evidence="2 3" key="1">
    <citation type="submission" date="2022-10" db="EMBL/GenBank/DDBJ databases">
        <title>Description of Fervidibacillus gen. nov. in the family Fervidibacillaceae fam. nov. with two species, Fervidibacillus albus sp. nov., and Fervidibacillus halotolerans sp. nov., isolated from tidal flat sediments.</title>
        <authorList>
            <person name="Kwon K.K."/>
            <person name="Yang S.-H."/>
        </authorList>
    </citation>
    <scope>NUCLEOTIDE SEQUENCE [LARGE SCALE GENOMIC DNA]</scope>
    <source>
        <strain evidence="2 3">DSM 23332</strain>
    </source>
</reference>
<feature type="transmembrane region" description="Helical" evidence="1">
    <location>
        <begin position="36"/>
        <end position="56"/>
    </location>
</feature>
<dbReference type="EMBL" id="JAOUSE010000020">
    <property type="protein sequence ID" value="MCU9594416.1"/>
    <property type="molecule type" value="Genomic_DNA"/>
</dbReference>
<keyword evidence="1" id="KW-1133">Transmembrane helix</keyword>
<organism evidence="2 3">
    <name type="scientific">Pallidibacillus thermolactis</name>
    <dbReference type="NCBI Taxonomy" id="251051"/>
    <lineage>
        <taxon>Bacteria</taxon>
        <taxon>Bacillati</taxon>
        <taxon>Bacillota</taxon>
        <taxon>Bacilli</taxon>
        <taxon>Bacillales</taxon>
        <taxon>Bacillaceae</taxon>
        <taxon>Pallidibacillus</taxon>
    </lineage>
</organism>
<dbReference type="RefSeq" id="WP_173660910.1">
    <property type="nucleotide sequence ID" value="NZ_JAOUSE010000020.1"/>
</dbReference>
<protein>
    <recommendedName>
        <fullName evidence="4">Phospholipid phosphatase</fullName>
    </recommendedName>
</protein>
<keyword evidence="1" id="KW-0812">Transmembrane</keyword>
<keyword evidence="1" id="KW-0472">Membrane</keyword>
<dbReference type="Proteomes" id="UP001208656">
    <property type="component" value="Unassembled WGS sequence"/>
</dbReference>
<proteinExistence type="predicted"/>
<feature type="transmembrane region" description="Helical" evidence="1">
    <location>
        <begin position="144"/>
        <end position="164"/>
    </location>
</feature>